<organism evidence="2 3">
    <name type="scientific">Pseudarthrobacter psychrotolerans</name>
    <dbReference type="NCBI Taxonomy" id="2697569"/>
    <lineage>
        <taxon>Bacteria</taxon>
        <taxon>Bacillati</taxon>
        <taxon>Actinomycetota</taxon>
        <taxon>Actinomycetes</taxon>
        <taxon>Micrococcales</taxon>
        <taxon>Micrococcaceae</taxon>
        <taxon>Pseudarthrobacter</taxon>
    </lineage>
</organism>
<feature type="transmembrane region" description="Helical" evidence="1">
    <location>
        <begin position="34"/>
        <end position="54"/>
    </location>
</feature>
<accession>A0A6P1NNF1</accession>
<keyword evidence="1" id="KW-0472">Membrane</keyword>
<dbReference type="Proteomes" id="UP000464186">
    <property type="component" value="Chromosome"/>
</dbReference>
<name>A0A6P1NNF1_9MICC</name>
<dbReference type="KEGG" id="psey:GU243_10280"/>
<dbReference type="EMBL" id="CP047898">
    <property type="protein sequence ID" value="QHK20054.1"/>
    <property type="molecule type" value="Genomic_DNA"/>
</dbReference>
<keyword evidence="1" id="KW-1133">Transmembrane helix</keyword>
<evidence type="ECO:0000313" key="3">
    <source>
        <dbReference type="Proteomes" id="UP000464186"/>
    </source>
</evidence>
<dbReference type="AlphaFoldDB" id="A0A6P1NNF1"/>
<evidence type="ECO:0000256" key="1">
    <source>
        <dbReference type="SAM" id="Phobius"/>
    </source>
</evidence>
<reference evidence="2 3" key="1">
    <citation type="submission" date="2020-01" db="EMBL/GenBank/DDBJ databases">
        <title>Pseudarthrobacter psychrotolerans sp. nov., isolated from antarctic soil.</title>
        <authorList>
            <person name="Shin Y."/>
            <person name="Park W."/>
        </authorList>
    </citation>
    <scope>NUCLEOTIDE SEQUENCE [LARGE SCALE GENOMIC DNA]</scope>
    <source>
        <strain evidence="2 3">YJ56</strain>
    </source>
</reference>
<keyword evidence="1" id="KW-0812">Transmembrane</keyword>
<gene>
    <name evidence="2" type="ORF">GU243_10280</name>
</gene>
<protein>
    <submittedName>
        <fullName evidence="2">Uncharacterized protein</fullName>
    </submittedName>
</protein>
<keyword evidence="3" id="KW-1185">Reference proteome</keyword>
<proteinExistence type="predicted"/>
<evidence type="ECO:0000313" key="2">
    <source>
        <dbReference type="EMBL" id="QHK20054.1"/>
    </source>
</evidence>
<sequence>MMHIEIVAVTAQATFGRDVAMFEGLLGFVAQLSLVLWGLVILTVVVRFVGIWIYRRGAARTALVEPVAKSAAVPTTAGLTTKAEIDPVQPVLAELLDVLTTDAVTNATFDEVLQPAEAPVAVAASAWIQRRAPGNQRAEHQSAAQVPALAANSTEAWAWTSRS</sequence>